<protein>
    <submittedName>
        <fullName evidence="1">Uncharacterized protein</fullName>
    </submittedName>
</protein>
<proteinExistence type="predicted"/>
<name>A0ACC2LPE0_PERAE</name>
<evidence type="ECO:0000313" key="1">
    <source>
        <dbReference type="EMBL" id="KAJ8635307.1"/>
    </source>
</evidence>
<dbReference type="EMBL" id="CM056811">
    <property type="protein sequence ID" value="KAJ8635307.1"/>
    <property type="molecule type" value="Genomic_DNA"/>
</dbReference>
<organism evidence="1 2">
    <name type="scientific">Persea americana</name>
    <name type="common">Avocado</name>
    <dbReference type="NCBI Taxonomy" id="3435"/>
    <lineage>
        <taxon>Eukaryota</taxon>
        <taxon>Viridiplantae</taxon>
        <taxon>Streptophyta</taxon>
        <taxon>Embryophyta</taxon>
        <taxon>Tracheophyta</taxon>
        <taxon>Spermatophyta</taxon>
        <taxon>Magnoliopsida</taxon>
        <taxon>Magnoliidae</taxon>
        <taxon>Laurales</taxon>
        <taxon>Lauraceae</taxon>
        <taxon>Persea</taxon>
    </lineage>
</organism>
<evidence type="ECO:0000313" key="2">
    <source>
        <dbReference type="Proteomes" id="UP001234297"/>
    </source>
</evidence>
<reference evidence="1 2" key="1">
    <citation type="journal article" date="2022" name="Hortic Res">
        <title>A haplotype resolved chromosomal level avocado genome allows analysis of novel avocado genes.</title>
        <authorList>
            <person name="Nath O."/>
            <person name="Fletcher S.J."/>
            <person name="Hayward A."/>
            <person name="Shaw L.M."/>
            <person name="Masouleh A.K."/>
            <person name="Furtado A."/>
            <person name="Henry R.J."/>
            <person name="Mitter N."/>
        </authorList>
    </citation>
    <scope>NUCLEOTIDE SEQUENCE [LARGE SCALE GENOMIC DNA]</scope>
    <source>
        <strain evidence="2">cv. Hass</strain>
    </source>
</reference>
<sequence>METTINAVEKLNGSIFAGRKLGVNVARFGWSKRLRRDVGRGLVNGVAVEVKRVCKPKAGKTPVVYSALSSSNRHQTLSYAKVVKGPGRDDEFCISIPKEVIVNNTSWLSNSLVGIVRWDGVIPYTPRSYEVGGIRDVKVSKLGEKKVLFSFPTLEEVSGGRNYDWKKSFVSLEKWVPSLVVSTREVWIQCFGVPLHAWGEEVFRAIGRKYGEVVVIAEENMDKSLLECGRLCVKTENFGFINQVVKIFGAIFDVVVREEMEVHCKCTKGETGGVMLAEVKSKRVDLTTRGEDNNKERQEAMDSTSFGDSGRPGNGFHSRSRKGEVVAEVDSPTWVPASIDDVAYDARFLNRAGREKDRLASALNVDETGALKVCFVGATSQNGDEGSRFVSHKRGLCMETSPPEVNSVELNLQKATVVGGESFFMPDMQVSQEKLSGGPFEVESAFGELGSNYGLSLQGGSIVVPGESVVTSPIQAHCTHNLFSKGEGLFQDGSHFFKQGYGVGRCICVKEKNALRDAIRRRDRPKHAVRSMSILMVTAKHKRFLGKRRRIPSRVLFDGKGALQKPLYSSSKE</sequence>
<dbReference type="Proteomes" id="UP001234297">
    <property type="component" value="Chromosome 3"/>
</dbReference>
<gene>
    <name evidence="1" type="ORF">MRB53_009574</name>
</gene>
<keyword evidence="2" id="KW-1185">Reference proteome</keyword>
<comment type="caution">
    <text evidence="1">The sequence shown here is derived from an EMBL/GenBank/DDBJ whole genome shotgun (WGS) entry which is preliminary data.</text>
</comment>
<accession>A0ACC2LPE0</accession>